<feature type="region of interest" description="Disordered" evidence="1">
    <location>
        <begin position="559"/>
        <end position="586"/>
    </location>
</feature>
<accession>A0AAV9I1L8</accession>
<feature type="region of interest" description="Disordered" evidence="1">
    <location>
        <begin position="442"/>
        <end position="461"/>
    </location>
</feature>
<protein>
    <submittedName>
        <fullName evidence="2">Uncharacterized protein</fullName>
    </submittedName>
</protein>
<dbReference type="AlphaFoldDB" id="A0AAV9I1L8"/>
<dbReference type="EMBL" id="MU864936">
    <property type="protein sequence ID" value="KAK4465789.1"/>
    <property type="molecule type" value="Genomic_DNA"/>
</dbReference>
<feature type="compositionally biased region" description="Basic residues" evidence="1">
    <location>
        <begin position="142"/>
        <end position="152"/>
    </location>
</feature>
<feature type="region of interest" description="Disordered" evidence="1">
    <location>
        <begin position="763"/>
        <end position="786"/>
    </location>
</feature>
<sequence>MTLTAASTLSRRARALSTRQQTRGFWLDRDRLYGGYFRETYRHHPACRQRCTETLQRGLSWKKEPMAEEATSSLRRVTFSYLRIQRASFIGERWASTGSICRSPDNPTGVRPGENIEDAERAPLEHLLFGTQAEIRPESKRAKGRARGKKAARQAESEPEYVYDPVTNRKVPRPSVEQALSGPGETATPNTSFKSYRTQFSSLYPPALNGEQAPIFYDGPPPPAELEKYSQVKIDPHPWETNSVLGGTSSTPSVPDIVNALENMQKEALGYESDVVVPKSGLSPTGPYIPAAVETAPPRKAGDRDGLQSAGPESFEVDKERAKYTPFRSHEPDGKYNAVPEQADESGELTKYQPFRSHEPDGKYKSGSENEPLAELSKYKAVRSHEPDGMYAVSYTDPNPDPAEIDHYSKPYLSHEPDGKYAASHFKVVQDDAELAQYQPFRSHEPDGKYAAEMAKQDQQYDDVDQYQAGFRSHEPDGKYAAEMAKQDEQEDADRYQEGFRSHEPDGKYAREAEQATEDADLGSHEAFNAGAAEAQAVPPSTRKTEFRRMVEDLMARAATEPDSLAPSSGSDVRSPQTVTGTKSGHAQPQVYKILAYDPVMQVIDTAETTSIVPDSSVPLTPAEAILRVSNPARFFPHFAPLRAQGFEIVSGSGDVLIFRKVRDVDQAPEEASKIGGAAASSTRDASVNPIDMTGGSDYTVAAGRFASPTGFVNYDLPPAGSFTKANGPGSMKRGIRPAGPGEAVSKDSGEAPELRQILNAAMQKQGEQAQEKKGKGEKNRKTSVPKRLVVGAVSLAGISYSLGVAGDRLKQGRVEVKTPNPNKL</sequence>
<gene>
    <name evidence="2" type="ORF">QBC42DRAFT_260425</name>
</gene>
<proteinExistence type="predicted"/>
<comment type="caution">
    <text evidence="2">The sequence shown here is derived from an EMBL/GenBank/DDBJ whole genome shotgun (WGS) entry which is preliminary data.</text>
</comment>
<feature type="region of interest" description="Disordered" evidence="1">
    <location>
        <begin position="725"/>
        <end position="749"/>
    </location>
</feature>
<feature type="region of interest" description="Disordered" evidence="1">
    <location>
        <begin position="291"/>
        <end position="372"/>
    </location>
</feature>
<evidence type="ECO:0000256" key="1">
    <source>
        <dbReference type="SAM" id="MobiDB-lite"/>
    </source>
</evidence>
<reference evidence="2" key="1">
    <citation type="journal article" date="2023" name="Mol. Phylogenet. Evol.">
        <title>Genome-scale phylogeny and comparative genomics of the fungal order Sordariales.</title>
        <authorList>
            <person name="Hensen N."/>
            <person name="Bonometti L."/>
            <person name="Westerberg I."/>
            <person name="Brannstrom I.O."/>
            <person name="Guillou S."/>
            <person name="Cros-Aarteil S."/>
            <person name="Calhoun S."/>
            <person name="Haridas S."/>
            <person name="Kuo A."/>
            <person name="Mondo S."/>
            <person name="Pangilinan J."/>
            <person name="Riley R."/>
            <person name="LaButti K."/>
            <person name="Andreopoulos B."/>
            <person name="Lipzen A."/>
            <person name="Chen C."/>
            <person name="Yan M."/>
            <person name="Daum C."/>
            <person name="Ng V."/>
            <person name="Clum A."/>
            <person name="Steindorff A."/>
            <person name="Ohm R.A."/>
            <person name="Martin F."/>
            <person name="Silar P."/>
            <person name="Natvig D.O."/>
            <person name="Lalanne C."/>
            <person name="Gautier V."/>
            <person name="Ament-Velasquez S.L."/>
            <person name="Kruys A."/>
            <person name="Hutchinson M.I."/>
            <person name="Powell A.J."/>
            <person name="Barry K."/>
            <person name="Miller A.N."/>
            <person name="Grigoriev I.V."/>
            <person name="Debuchy R."/>
            <person name="Gladieux P."/>
            <person name="Hiltunen Thoren M."/>
            <person name="Johannesson H."/>
        </authorList>
    </citation>
    <scope>NUCLEOTIDE SEQUENCE</scope>
    <source>
        <strain evidence="2">PSN324</strain>
    </source>
</reference>
<dbReference type="Proteomes" id="UP001321749">
    <property type="component" value="Unassembled WGS sequence"/>
</dbReference>
<feature type="compositionally biased region" description="Basic and acidic residues" evidence="1">
    <location>
        <begin position="316"/>
        <end position="334"/>
    </location>
</feature>
<organism evidence="2 3">
    <name type="scientific">Cladorrhinum samala</name>
    <dbReference type="NCBI Taxonomy" id="585594"/>
    <lineage>
        <taxon>Eukaryota</taxon>
        <taxon>Fungi</taxon>
        <taxon>Dikarya</taxon>
        <taxon>Ascomycota</taxon>
        <taxon>Pezizomycotina</taxon>
        <taxon>Sordariomycetes</taxon>
        <taxon>Sordariomycetidae</taxon>
        <taxon>Sordariales</taxon>
        <taxon>Podosporaceae</taxon>
        <taxon>Cladorrhinum</taxon>
    </lineage>
</organism>
<feature type="region of interest" description="Disordered" evidence="1">
    <location>
        <begin position="471"/>
        <end position="518"/>
    </location>
</feature>
<evidence type="ECO:0000313" key="2">
    <source>
        <dbReference type="EMBL" id="KAK4465789.1"/>
    </source>
</evidence>
<feature type="region of interest" description="Disordered" evidence="1">
    <location>
        <begin position="137"/>
        <end position="192"/>
    </location>
</feature>
<feature type="compositionally biased region" description="Basic and acidic residues" evidence="1">
    <location>
        <begin position="770"/>
        <end position="781"/>
    </location>
</feature>
<feature type="compositionally biased region" description="Polar residues" evidence="1">
    <location>
        <begin position="566"/>
        <end position="586"/>
    </location>
</feature>
<feature type="compositionally biased region" description="Basic and acidic residues" evidence="1">
    <location>
        <begin position="356"/>
        <end position="368"/>
    </location>
</feature>
<name>A0AAV9I1L8_9PEZI</name>
<feature type="compositionally biased region" description="Basic and acidic residues" evidence="1">
    <location>
        <begin position="472"/>
        <end position="514"/>
    </location>
</feature>
<feature type="region of interest" description="Disordered" evidence="1">
    <location>
        <begin position="670"/>
        <end position="691"/>
    </location>
</feature>
<reference evidence="2" key="2">
    <citation type="submission" date="2023-06" db="EMBL/GenBank/DDBJ databases">
        <authorList>
            <consortium name="Lawrence Berkeley National Laboratory"/>
            <person name="Mondo S.J."/>
            <person name="Hensen N."/>
            <person name="Bonometti L."/>
            <person name="Westerberg I."/>
            <person name="Brannstrom I.O."/>
            <person name="Guillou S."/>
            <person name="Cros-Aarteil S."/>
            <person name="Calhoun S."/>
            <person name="Haridas S."/>
            <person name="Kuo A."/>
            <person name="Pangilinan J."/>
            <person name="Riley R."/>
            <person name="Labutti K."/>
            <person name="Andreopoulos B."/>
            <person name="Lipzen A."/>
            <person name="Chen C."/>
            <person name="Yanf M."/>
            <person name="Daum C."/>
            <person name="Ng V."/>
            <person name="Clum A."/>
            <person name="Steindorff A."/>
            <person name="Ohm R."/>
            <person name="Martin F."/>
            <person name="Silar P."/>
            <person name="Natvig D."/>
            <person name="Lalanne C."/>
            <person name="Gautier V."/>
            <person name="Ament-Velasquez S.L."/>
            <person name="Kruys A."/>
            <person name="Hutchinson M.I."/>
            <person name="Powell A.J."/>
            <person name="Barry K."/>
            <person name="Miller A.N."/>
            <person name="Grigoriev I.V."/>
            <person name="Debuchy R."/>
            <person name="Gladieux P."/>
            <person name="Thoren M.H."/>
            <person name="Johannesson H."/>
        </authorList>
    </citation>
    <scope>NUCLEOTIDE SEQUENCE</scope>
    <source>
        <strain evidence="2">PSN324</strain>
    </source>
</reference>
<keyword evidence="3" id="KW-1185">Reference proteome</keyword>
<evidence type="ECO:0000313" key="3">
    <source>
        <dbReference type="Proteomes" id="UP001321749"/>
    </source>
</evidence>